<reference evidence="3" key="1">
    <citation type="journal article" date="2019" name="Int. J. Syst. Evol. Microbiol.">
        <title>The Global Catalogue of Microorganisms (GCM) 10K type strain sequencing project: providing services to taxonomists for standard genome sequencing and annotation.</title>
        <authorList>
            <consortium name="The Broad Institute Genomics Platform"/>
            <consortium name="The Broad Institute Genome Sequencing Center for Infectious Disease"/>
            <person name="Wu L."/>
            <person name="Ma J."/>
        </authorList>
    </citation>
    <scope>NUCLEOTIDE SEQUENCE [LARGE SCALE GENOMIC DNA]</scope>
    <source>
        <strain evidence="3">KCTC 52449</strain>
    </source>
</reference>
<feature type="transmembrane region" description="Helical" evidence="1">
    <location>
        <begin position="133"/>
        <end position="152"/>
    </location>
</feature>
<keyword evidence="1" id="KW-0812">Transmembrane</keyword>
<feature type="transmembrane region" description="Helical" evidence="1">
    <location>
        <begin position="54"/>
        <end position="75"/>
    </location>
</feature>
<evidence type="ECO:0000313" key="3">
    <source>
        <dbReference type="Proteomes" id="UP001595477"/>
    </source>
</evidence>
<feature type="transmembrane region" description="Helical" evidence="1">
    <location>
        <begin position="30"/>
        <end position="48"/>
    </location>
</feature>
<keyword evidence="1" id="KW-0472">Membrane</keyword>
<name>A0ABV7K4J4_9ALTE</name>
<proteinExistence type="predicted"/>
<protein>
    <submittedName>
        <fullName evidence="2">Uncharacterized protein</fullName>
    </submittedName>
</protein>
<keyword evidence="3" id="KW-1185">Reference proteome</keyword>
<dbReference type="RefSeq" id="WP_123326319.1">
    <property type="nucleotide sequence ID" value="NZ_JBHRSX010000099.1"/>
</dbReference>
<dbReference type="Proteomes" id="UP001595477">
    <property type="component" value="Unassembled WGS sequence"/>
</dbReference>
<comment type="caution">
    <text evidence="2">The sequence shown here is derived from an EMBL/GenBank/DDBJ whole genome shotgun (WGS) entry which is preliminary data.</text>
</comment>
<feature type="transmembrane region" description="Helical" evidence="1">
    <location>
        <begin position="159"/>
        <end position="178"/>
    </location>
</feature>
<feature type="transmembrane region" description="Helical" evidence="1">
    <location>
        <begin position="104"/>
        <end position="127"/>
    </location>
</feature>
<evidence type="ECO:0000256" key="1">
    <source>
        <dbReference type="SAM" id="Phobius"/>
    </source>
</evidence>
<feature type="transmembrane region" description="Helical" evidence="1">
    <location>
        <begin position="6"/>
        <end position="23"/>
    </location>
</feature>
<dbReference type="EMBL" id="JBHRSX010000099">
    <property type="protein sequence ID" value="MFC3203951.1"/>
    <property type="molecule type" value="Genomic_DNA"/>
</dbReference>
<accession>A0ABV7K4J4</accession>
<gene>
    <name evidence="2" type="ORF">ACFOEW_19270</name>
</gene>
<organism evidence="2 3">
    <name type="scientific">Alteromonas oceani</name>
    <dbReference type="NCBI Taxonomy" id="2071609"/>
    <lineage>
        <taxon>Bacteria</taxon>
        <taxon>Pseudomonadati</taxon>
        <taxon>Pseudomonadota</taxon>
        <taxon>Gammaproteobacteria</taxon>
        <taxon>Alteromonadales</taxon>
        <taxon>Alteromonadaceae</taxon>
        <taxon>Alteromonas/Salinimonas group</taxon>
        <taxon>Alteromonas</taxon>
    </lineage>
</organism>
<evidence type="ECO:0000313" key="2">
    <source>
        <dbReference type="EMBL" id="MFC3203951.1"/>
    </source>
</evidence>
<sequence>MILGSFLALVGSTVAAGGIYLGWRNSSAVYAWLGWLAVAGSVYCWHLVLGVEYGLTIGLCLPALTVWAAIAVEASPQRQTRERVKPAHQWRVAPRQIARQTGHILYVLPGQMFICALIMIAVVYQLPVSEPKQMATGVLVMPVLWGLLAYWYVLSSRKWLHIVLSLGAAAVAGLWLFGGAHG</sequence>
<keyword evidence="1" id="KW-1133">Transmembrane helix</keyword>